<protein>
    <submittedName>
        <fullName evidence="1">Uncharacterized protein</fullName>
    </submittedName>
</protein>
<evidence type="ECO:0000313" key="1">
    <source>
        <dbReference type="EMBL" id="EST44060.1"/>
    </source>
</evidence>
<evidence type="ECO:0000313" key="2">
    <source>
        <dbReference type="EMBL" id="KAH0575627.1"/>
    </source>
</evidence>
<proteinExistence type="predicted"/>
<dbReference type="EMBL" id="AUWU02000003">
    <property type="protein sequence ID" value="KAH0575627.1"/>
    <property type="molecule type" value="Genomic_DNA"/>
</dbReference>
<dbReference type="AlphaFoldDB" id="V6LHL1"/>
<evidence type="ECO:0000313" key="3">
    <source>
        <dbReference type="Proteomes" id="UP000018208"/>
    </source>
</evidence>
<dbReference type="VEuPathDB" id="GiardiaDB:SS50377_23267"/>
<dbReference type="EMBL" id="KI546129">
    <property type="protein sequence ID" value="EST44060.1"/>
    <property type="molecule type" value="Genomic_DNA"/>
</dbReference>
<reference evidence="1 2" key="1">
    <citation type="journal article" date="2014" name="PLoS Genet.">
        <title>The Genome of Spironucleus salmonicida Highlights a Fish Pathogen Adapted to Fluctuating Environments.</title>
        <authorList>
            <person name="Xu F."/>
            <person name="Jerlstrom-Hultqvist J."/>
            <person name="Einarsson E."/>
            <person name="Astvaldsson A."/>
            <person name="Svard S.G."/>
            <person name="Andersson J.O."/>
        </authorList>
    </citation>
    <scope>NUCLEOTIDE SEQUENCE</scope>
    <source>
        <strain evidence="2">ATCC 50377</strain>
    </source>
</reference>
<dbReference type="Proteomes" id="UP000018208">
    <property type="component" value="Unassembled WGS sequence"/>
</dbReference>
<organism evidence="1">
    <name type="scientific">Spironucleus salmonicida</name>
    <dbReference type="NCBI Taxonomy" id="348837"/>
    <lineage>
        <taxon>Eukaryota</taxon>
        <taxon>Metamonada</taxon>
        <taxon>Diplomonadida</taxon>
        <taxon>Hexamitidae</taxon>
        <taxon>Hexamitinae</taxon>
        <taxon>Spironucleus</taxon>
    </lineage>
</organism>
<name>V6LHL1_9EUKA</name>
<gene>
    <name evidence="1" type="ORF">SS50377_16126</name>
    <name evidence="2" type="ORF">SS50377_23267</name>
</gene>
<keyword evidence="3" id="KW-1185">Reference proteome</keyword>
<reference evidence="2" key="2">
    <citation type="submission" date="2020-12" db="EMBL/GenBank/DDBJ databases">
        <title>New Spironucleus salmonicida genome in near-complete chromosomes.</title>
        <authorList>
            <person name="Xu F."/>
            <person name="Kurt Z."/>
            <person name="Jimenez-Gonzalez A."/>
            <person name="Astvaldsson A."/>
            <person name="Andersson J.O."/>
            <person name="Svard S.G."/>
        </authorList>
    </citation>
    <scope>NUCLEOTIDE SEQUENCE</scope>
    <source>
        <strain evidence="2">ATCC 50377</strain>
    </source>
</reference>
<sequence length="552" mass="65550">MNIAQIDPDMAYAQRNALLKIYQNFPNYDRAGPNTVNQIKYILDGKKNAQFPNKEDLYDVAFQVSKMFIDNWFSKNFLYTFQKCSEHCIDFDLEFIKELQLEEWDNMVKIQRLIQKIFTLYAQGLIINNECFEFVFEAMNSFLETYVQQLSSEVDRFCIKSDVQEVCDTVIACNQIFLKYLFGFNYKYPVNKQNVQDIESSQEELVVFYRNFKNQSSKINSEIQRFGKTIQLQQSSSQVSKYYGLKRTMTKYQEEFSLQYFDMIDVKKQKIKKQQTVLLKRLVTDVIIKCQNFPKIKLKGLQDDIIVDHFYDLDQLLVYYDDNEVILLQIKKNTVKFDQIRFQALQSNLIDYILQSINVLELQMLLYVLVNKFISNGYTQIQIIFSLSQYFQDNFYRLNLKGIQFLQLLTVNNLPLIQITKQTKCKDFEKSQNSFNYLFKAQIQEMLINKLSNQLFSELLQAIPNLIEYLLISLSDLISIVNTLMQKILEIQITNAQLQESGQFNIYITYCIKLKEYLSPDLKEQFQFLCDDISQKYAQFEQYLQSRKSEIQ</sequence>
<accession>V6LHL1</accession>